<dbReference type="AlphaFoldDB" id="A0A8S1D0R6"/>
<dbReference type="PANTHER" id="PTHR22802">
    <property type="entry name" value="C-TYPE LECTIN SUPERFAMILY MEMBER"/>
    <property type="match status" value="1"/>
</dbReference>
<sequence length="682" mass="75824">MLWKPALVAGVFLFFSTIIGPAVPKILHIEIVRVINNRRVFIQKCCSGTPGDCNSTTTPFKQISLLTTKRRAIISTRIVSSSSSKKTIVETTTPPPTTVEATTTTVSTTSTTITTPTNTPPCLPHTCVTQLSLLDASNYINILNYDFSGNWWTAGSNVRTSDYFIWCMNQPVMNVSSDIKFLPGQPDNWQNNEHCMEMVVGTDTPPDNIPMNDVPCDTSYQTRYVCETQAAGCTFPECPTVPCLPDASKLSNSQSWQSNSDGVFRSACGRQYFISKVGKNWNDAQTECCKYGKQLLSVESFQELSCLAAMNKVQLKDTTNFYWTSGTNNGFGCEFTYGFCGSRTLLYQNFTNWQSAMPDNPLTERCLDMKMAIDPTQMTFNDQKCTDIRNFICEGSQPDCSPTCPSKSTCVKQDNFFNSKGELLDAFNYGRYASGTDKTYLFYAQAKVSWAEAFNFCCTLGMDLLSIATDQEMQDIFNLNNNNILLEYNSNFWTSGTQLNCNFHFNYCSTGTTFFLNDTKWNTDQPDNINELQWCVYSHFGTAASYSQSAAFIDDAPCSDLNNFICQTPKMCTSVPCYDYNCTVDPTKAAQVTAMSAAGWYGASVWTSGTDVGVGCLNKFGWCPSGILTTSELRWGAGEPNGPYSENCLNLEVYRGDSSATTFNDMDCSKSIRFLCEQPLEI</sequence>
<accession>A0A8S1D0R6</accession>
<dbReference type="SMART" id="SM00034">
    <property type="entry name" value="CLECT"/>
    <property type="match status" value="2"/>
</dbReference>
<evidence type="ECO:0000259" key="1">
    <source>
        <dbReference type="PROSITE" id="PS50041"/>
    </source>
</evidence>
<dbReference type="Pfam" id="PF00059">
    <property type="entry name" value="Lectin_C"/>
    <property type="match status" value="2"/>
</dbReference>
<feature type="domain" description="C-type lectin" evidence="1">
    <location>
        <begin position="267"/>
        <end position="394"/>
    </location>
</feature>
<comment type="caution">
    <text evidence="2">The sequence shown here is derived from an EMBL/GenBank/DDBJ whole genome shotgun (WGS) entry which is preliminary data.</text>
</comment>
<feature type="domain" description="C-type lectin" evidence="1">
    <location>
        <begin position="435"/>
        <end position="567"/>
    </location>
</feature>
<organism evidence="2 3">
    <name type="scientific">Cloeon dipterum</name>
    <dbReference type="NCBI Taxonomy" id="197152"/>
    <lineage>
        <taxon>Eukaryota</taxon>
        <taxon>Metazoa</taxon>
        <taxon>Ecdysozoa</taxon>
        <taxon>Arthropoda</taxon>
        <taxon>Hexapoda</taxon>
        <taxon>Insecta</taxon>
        <taxon>Pterygota</taxon>
        <taxon>Palaeoptera</taxon>
        <taxon>Ephemeroptera</taxon>
        <taxon>Pisciforma</taxon>
        <taxon>Baetidae</taxon>
        <taxon>Cloeon</taxon>
    </lineage>
</organism>
<reference evidence="2 3" key="1">
    <citation type="submission" date="2020-04" db="EMBL/GenBank/DDBJ databases">
        <authorList>
            <person name="Alioto T."/>
            <person name="Alioto T."/>
            <person name="Gomez Garrido J."/>
        </authorList>
    </citation>
    <scope>NUCLEOTIDE SEQUENCE [LARGE SCALE GENOMIC DNA]</scope>
</reference>
<feature type="domain" description="C-type lectin" evidence="1">
    <location>
        <begin position="605"/>
        <end position="677"/>
    </location>
</feature>
<dbReference type="InterPro" id="IPR016187">
    <property type="entry name" value="CTDL_fold"/>
</dbReference>
<dbReference type="InterPro" id="IPR051004">
    <property type="entry name" value="DC-SIGN_domain-containing"/>
</dbReference>
<dbReference type="EMBL" id="CADEPI010000130">
    <property type="protein sequence ID" value="CAB3376642.1"/>
    <property type="molecule type" value="Genomic_DNA"/>
</dbReference>
<proteinExistence type="predicted"/>
<evidence type="ECO:0000313" key="3">
    <source>
        <dbReference type="Proteomes" id="UP000494165"/>
    </source>
</evidence>
<evidence type="ECO:0000313" key="2">
    <source>
        <dbReference type="EMBL" id="CAB3376642.1"/>
    </source>
</evidence>
<protein>
    <recommendedName>
        <fullName evidence="1">C-type lectin domain-containing protein</fullName>
    </recommendedName>
</protein>
<dbReference type="InterPro" id="IPR016186">
    <property type="entry name" value="C-type_lectin-like/link_sf"/>
</dbReference>
<dbReference type="PROSITE" id="PS50041">
    <property type="entry name" value="C_TYPE_LECTIN_2"/>
    <property type="match status" value="3"/>
</dbReference>
<dbReference type="OrthoDB" id="7357196at2759"/>
<dbReference type="InterPro" id="IPR001304">
    <property type="entry name" value="C-type_lectin-like"/>
</dbReference>
<dbReference type="CDD" id="cd00037">
    <property type="entry name" value="CLECT"/>
    <property type="match status" value="2"/>
</dbReference>
<keyword evidence="3" id="KW-1185">Reference proteome</keyword>
<name>A0A8S1D0R6_9INSE</name>
<dbReference type="Gene3D" id="3.10.100.10">
    <property type="entry name" value="Mannose-Binding Protein A, subunit A"/>
    <property type="match status" value="4"/>
</dbReference>
<gene>
    <name evidence="2" type="ORF">CLODIP_2_CD02444</name>
</gene>
<dbReference type="SUPFAM" id="SSF56436">
    <property type="entry name" value="C-type lectin-like"/>
    <property type="match status" value="4"/>
</dbReference>
<dbReference type="PANTHER" id="PTHR22802:SF458">
    <property type="entry name" value="C-TYPE LECTIN DOMAIN-CONTAINING PROTEIN"/>
    <property type="match status" value="1"/>
</dbReference>
<dbReference type="Proteomes" id="UP000494165">
    <property type="component" value="Unassembled WGS sequence"/>
</dbReference>